<dbReference type="InterPro" id="IPR002404">
    <property type="entry name" value="IRS_PTB"/>
</dbReference>
<dbReference type="GO" id="GO:0005737">
    <property type="term" value="C:cytoplasm"/>
    <property type="evidence" value="ECO:0007669"/>
    <property type="project" value="TreeGrafter"/>
</dbReference>
<keyword evidence="4" id="KW-1185">Reference proteome</keyword>
<evidence type="ECO:0000313" key="4">
    <source>
        <dbReference type="Proteomes" id="UP000594262"/>
    </source>
</evidence>
<dbReference type="Proteomes" id="UP000594262">
    <property type="component" value="Unplaced"/>
</dbReference>
<dbReference type="SMART" id="SM00233">
    <property type="entry name" value="PH"/>
    <property type="match status" value="1"/>
</dbReference>
<dbReference type="PANTHER" id="PTHR21258">
    <property type="entry name" value="DOCKING PROTEIN RELATED"/>
    <property type="match status" value="1"/>
</dbReference>
<dbReference type="CDD" id="cd00821">
    <property type="entry name" value="PH"/>
    <property type="match status" value="1"/>
</dbReference>
<evidence type="ECO:0000313" key="3">
    <source>
        <dbReference type="EnsemblMetazoa" id="CLYHEMP012320.1"/>
    </source>
</evidence>
<dbReference type="Gene3D" id="2.30.29.30">
    <property type="entry name" value="Pleckstrin-homology domain (PH domain)/Phosphotyrosine-binding domain (PTB)"/>
    <property type="match status" value="2"/>
</dbReference>
<protein>
    <recommendedName>
        <fullName evidence="2">PH domain-containing protein</fullName>
    </recommendedName>
</protein>
<reference evidence="3" key="1">
    <citation type="submission" date="2021-01" db="UniProtKB">
        <authorList>
            <consortium name="EnsemblMetazoa"/>
        </authorList>
    </citation>
    <scope>IDENTIFICATION</scope>
</reference>
<dbReference type="EnsemblMetazoa" id="CLYHEMT012320.1">
    <property type="protein sequence ID" value="CLYHEMP012320.1"/>
    <property type="gene ID" value="CLYHEMG012320"/>
</dbReference>
<evidence type="ECO:0000256" key="1">
    <source>
        <dbReference type="SAM" id="MobiDB-lite"/>
    </source>
</evidence>
<dbReference type="Pfam" id="PF15413">
    <property type="entry name" value="PH_11"/>
    <property type="match status" value="1"/>
</dbReference>
<dbReference type="OrthoDB" id="6020914at2759"/>
<proteinExistence type="predicted"/>
<sequence length="328" mass="37577">MGTDNFEDLVKCGYLEMKLPRKHRKFGRQVWKRKWFILRRKSNQGNPRLEYHKSEESCMTVQNKTVVDLKSMVKIESCKSKSRTISFKLTFNDTFIILSTDNSNAMKEWVKMIKKLVLPPEPIYQPRLTTGAGSFPVTVINTKDSEFLKIAGDCLLVVNIQHLSLYKLDIHMRASKLPIAKWDLDDIPRFRLQKLNQLNDAEKIFIINLARRGQGAENELQFLTLNGREILETVKQNTRQRTRLIDESPRSTPVNDDRDATESSSSFGGFNDSRSRSCSGRSQTARSEVSTTSTVHSEKFSDELSNESESESDVTLRDQPLKASLLAH</sequence>
<organism evidence="3 4">
    <name type="scientific">Clytia hemisphaerica</name>
    <dbReference type="NCBI Taxonomy" id="252671"/>
    <lineage>
        <taxon>Eukaryota</taxon>
        <taxon>Metazoa</taxon>
        <taxon>Cnidaria</taxon>
        <taxon>Hydrozoa</taxon>
        <taxon>Hydroidolina</taxon>
        <taxon>Leptothecata</taxon>
        <taxon>Obeliida</taxon>
        <taxon>Clytiidae</taxon>
        <taxon>Clytia</taxon>
    </lineage>
</organism>
<dbReference type="SMART" id="SM01244">
    <property type="entry name" value="IRS"/>
    <property type="match status" value="1"/>
</dbReference>
<accession>A0A7M5VHD7</accession>
<name>A0A7M5VHD7_9CNID</name>
<dbReference type="PANTHER" id="PTHR21258:SF62">
    <property type="entry name" value="INSULIN RECEPTOR SUBSTRATE 1"/>
    <property type="match status" value="1"/>
</dbReference>
<dbReference type="PROSITE" id="PS50003">
    <property type="entry name" value="PH_DOMAIN"/>
    <property type="match status" value="1"/>
</dbReference>
<dbReference type="AlphaFoldDB" id="A0A7M5VHD7"/>
<feature type="domain" description="PH" evidence="2">
    <location>
        <begin position="8"/>
        <end position="118"/>
    </location>
</feature>
<dbReference type="GeneID" id="136814796"/>
<dbReference type="InterPro" id="IPR011993">
    <property type="entry name" value="PH-like_dom_sf"/>
</dbReference>
<dbReference type="SUPFAM" id="SSF50729">
    <property type="entry name" value="PH domain-like"/>
    <property type="match status" value="1"/>
</dbReference>
<dbReference type="GO" id="GO:0007169">
    <property type="term" value="P:cell surface receptor protein tyrosine kinase signaling pathway"/>
    <property type="evidence" value="ECO:0007669"/>
    <property type="project" value="TreeGrafter"/>
</dbReference>
<feature type="compositionally biased region" description="Polar residues" evidence="1">
    <location>
        <begin position="276"/>
        <end position="286"/>
    </location>
</feature>
<dbReference type="InterPro" id="IPR001849">
    <property type="entry name" value="PH_domain"/>
</dbReference>
<feature type="region of interest" description="Disordered" evidence="1">
    <location>
        <begin position="237"/>
        <end position="328"/>
    </location>
</feature>
<dbReference type="RefSeq" id="XP_066927322.1">
    <property type="nucleotide sequence ID" value="XM_067071221.1"/>
</dbReference>
<dbReference type="InterPro" id="IPR050996">
    <property type="entry name" value="Docking_Protein_DOK"/>
</dbReference>
<feature type="compositionally biased region" description="Basic and acidic residues" evidence="1">
    <location>
        <begin position="243"/>
        <end position="261"/>
    </location>
</feature>
<dbReference type="Pfam" id="PF02174">
    <property type="entry name" value="IRS"/>
    <property type="match status" value="1"/>
</dbReference>
<evidence type="ECO:0000259" key="2">
    <source>
        <dbReference type="PROSITE" id="PS50003"/>
    </source>
</evidence>